<keyword evidence="2" id="KW-1133">Transmembrane helix</keyword>
<feature type="transmembrane region" description="Helical" evidence="2">
    <location>
        <begin position="200"/>
        <end position="221"/>
    </location>
</feature>
<feature type="region of interest" description="Disordered" evidence="1">
    <location>
        <begin position="251"/>
        <end position="292"/>
    </location>
</feature>
<feature type="region of interest" description="Disordered" evidence="1">
    <location>
        <begin position="161"/>
        <end position="197"/>
    </location>
</feature>
<comment type="caution">
    <text evidence="4">The sequence shown here is derived from an EMBL/GenBank/DDBJ whole genome shotgun (WGS) entry which is preliminary data.</text>
</comment>
<gene>
    <name evidence="4" type="ORF">OC842_003945</name>
</gene>
<feature type="chain" id="PRO_5042827817" description="Mid2 domain-containing protein" evidence="3">
    <location>
        <begin position="29"/>
        <end position="292"/>
    </location>
</feature>
<feature type="compositionally biased region" description="Pro residues" evidence="1">
    <location>
        <begin position="170"/>
        <end position="181"/>
    </location>
</feature>
<organism evidence="4 5">
    <name type="scientific">Tilletia horrida</name>
    <dbReference type="NCBI Taxonomy" id="155126"/>
    <lineage>
        <taxon>Eukaryota</taxon>
        <taxon>Fungi</taxon>
        <taxon>Dikarya</taxon>
        <taxon>Basidiomycota</taxon>
        <taxon>Ustilaginomycotina</taxon>
        <taxon>Exobasidiomycetes</taxon>
        <taxon>Tilletiales</taxon>
        <taxon>Tilletiaceae</taxon>
        <taxon>Tilletia</taxon>
    </lineage>
</organism>
<keyword evidence="3" id="KW-0732">Signal</keyword>
<dbReference type="Proteomes" id="UP001176521">
    <property type="component" value="Unassembled WGS sequence"/>
</dbReference>
<name>A0AAN6GBZ3_9BASI</name>
<feature type="compositionally biased region" description="Low complexity" evidence="1">
    <location>
        <begin position="182"/>
        <end position="196"/>
    </location>
</feature>
<protein>
    <recommendedName>
        <fullName evidence="6">Mid2 domain-containing protein</fullName>
    </recommendedName>
</protein>
<reference evidence="4" key="1">
    <citation type="journal article" date="2023" name="PhytoFront">
        <title>Draft Genome Resources of Seven Strains of Tilletia horrida, Causal Agent of Kernel Smut of Rice.</title>
        <authorList>
            <person name="Khanal S."/>
            <person name="Antony Babu S."/>
            <person name="Zhou X.G."/>
        </authorList>
    </citation>
    <scope>NUCLEOTIDE SEQUENCE</scope>
    <source>
        <strain evidence="4">TX3</strain>
    </source>
</reference>
<evidence type="ECO:0000256" key="3">
    <source>
        <dbReference type="SAM" id="SignalP"/>
    </source>
</evidence>
<dbReference type="AlphaFoldDB" id="A0AAN6GBZ3"/>
<accession>A0AAN6GBZ3</accession>
<evidence type="ECO:0000256" key="1">
    <source>
        <dbReference type="SAM" id="MobiDB-lite"/>
    </source>
</evidence>
<dbReference type="EMBL" id="JAPDMQ010000216">
    <property type="protein sequence ID" value="KAK0530385.1"/>
    <property type="molecule type" value="Genomic_DNA"/>
</dbReference>
<feature type="compositionally biased region" description="Pro residues" evidence="1">
    <location>
        <begin position="283"/>
        <end position="292"/>
    </location>
</feature>
<evidence type="ECO:0000313" key="5">
    <source>
        <dbReference type="Proteomes" id="UP001176521"/>
    </source>
</evidence>
<evidence type="ECO:0000313" key="4">
    <source>
        <dbReference type="EMBL" id="KAK0530385.1"/>
    </source>
</evidence>
<keyword evidence="2" id="KW-0472">Membrane</keyword>
<sequence>MHSTALSAPLIGILLLMLFDFAGRPALAFDLNIVSVTCDANITWTVSLTYDEFINGTYWSDYVGSPSNTTSPTVGAISDLFSDWGVNRSFWHDLTDSTVDKGLISGPGQVKTFLYTFSVLDANNETIPARDGTVSLKTLAITLPCGVPSEVVTLYPTSTTLPPSISSPPVSSPPVSSPPVSSPSSTPSFGSTPPRSNSQAGVIGGAVGGVIAAGIVAVLLFTCRRRRQRHNVTNVGAAAADTPATSYRPAFASSSAASSPMSEISAAQLKPPHAGTDDVERLSPPPTDVERI</sequence>
<proteinExistence type="predicted"/>
<evidence type="ECO:0000256" key="2">
    <source>
        <dbReference type="SAM" id="Phobius"/>
    </source>
</evidence>
<keyword evidence="2" id="KW-0812">Transmembrane</keyword>
<feature type="compositionally biased region" description="Low complexity" evidence="1">
    <location>
        <begin position="251"/>
        <end position="267"/>
    </location>
</feature>
<feature type="signal peptide" evidence="3">
    <location>
        <begin position="1"/>
        <end position="28"/>
    </location>
</feature>
<keyword evidence="5" id="KW-1185">Reference proteome</keyword>
<evidence type="ECO:0008006" key="6">
    <source>
        <dbReference type="Google" id="ProtNLM"/>
    </source>
</evidence>